<keyword evidence="6" id="KW-1185">Reference proteome</keyword>
<dbReference type="GO" id="GO:0045820">
    <property type="term" value="P:negative regulation of glycolytic process"/>
    <property type="evidence" value="ECO:0007669"/>
    <property type="project" value="TreeGrafter"/>
</dbReference>
<gene>
    <name evidence="5" type="ORF">K431DRAFT_344228</name>
</gene>
<dbReference type="AlphaFoldDB" id="A0A9P4QFS2"/>
<feature type="binding site" evidence="3">
    <location>
        <begin position="7"/>
        <end position="14"/>
    </location>
    <ligand>
        <name>substrate</name>
    </ligand>
</feature>
<dbReference type="SUPFAM" id="SSF53254">
    <property type="entry name" value="Phosphoglycerate mutase-like"/>
    <property type="match status" value="1"/>
</dbReference>
<dbReference type="GO" id="GO:0005829">
    <property type="term" value="C:cytosol"/>
    <property type="evidence" value="ECO:0007669"/>
    <property type="project" value="TreeGrafter"/>
</dbReference>
<dbReference type="GO" id="GO:0043456">
    <property type="term" value="P:regulation of pentose-phosphate shunt"/>
    <property type="evidence" value="ECO:0007669"/>
    <property type="project" value="TreeGrafter"/>
</dbReference>
<comment type="caution">
    <text evidence="5">The sequence shown here is derived from an EMBL/GenBank/DDBJ whole genome shotgun (WGS) entry which is preliminary data.</text>
</comment>
<dbReference type="EMBL" id="MU003773">
    <property type="protein sequence ID" value="KAF2724101.1"/>
    <property type="molecule type" value="Genomic_DNA"/>
</dbReference>
<dbReference type="Pfam" id="PF00300">
    <property type="entry name" value="His_Phos_1"/>
    <property type="match status" value="1"/>
</dbReference>
<organism evidence="5 6">
    <name type="scientific">Polychaeton citri CBS 116435</name>
    <dbReference type="NCBI Taxonomy" id="1314669"/>
    <lineage>
        <taxon>Eukaryota</taxon>
        <taxon>Fungi</taxon>
        <taxon>Dikarya</taxon>
        <taxon>Ascomycota</taxon>
        <taxon>Pezizomycotina</taxon>
        <taxon>Dothideomycetes</taxon>
        <taxon>Dothideomycetidae</taxon>
        <taxon>Capnodiales</taxon>
        <taxon>Capnodiaceae</taxon>
        <taxon>Polychaeton</taxon>
    </lineage>
</organism>
<proteinExistence type="predicted"/>
<keyword evidence="1" id="KW-0378">Hydrolase</keyword>
<feature type="binding site" evidence="3">
    <location>
        <position position="59"/>
    </location>
    <ligand>
        <name>substrate</name>
    </ligand>
</feature>
<dbReference type="InterPro" id="IPR029033">
    <property type="entry name" value="His_PPase_superfam"/>
</dbReference>
<dbReference type="OrthoDB" id="354304at2759"/>
<feature type="region of interest" description="Disordered" evidence="4">
    <location>
        <begin position="244"/>
        <end position="277"/>
    </location>
</feature>
<feature type="active site" description="Proton donor/acceptor" evidence="2">
    <location>
        <position position="91"/>
    </location>
</feature>
<evidence type="ECO:0000256" key="4">
    <source>
        <dbReference type="SAM" id="MobiDB-lite"/>
    </source>
</evidence>
<evidence type="ECO:0000313" key="6">
    <source>
        <dbReference type="Proteomes" id="UP000799441"/>
    </source>
</evidence>
<evidence type="ECO:0000256" key="3">
    <source>
        <dbReference type="PIRSR" id="PIRSR613078-2"/>
    </source>
</evidence>
<name>A0A9P4QFS2_9PEZI</name>
<dbReference type="PROSITE" id="PS00175">
    <property type="entry name" value="PG_MUTASE"/>
    <property type="match status" value="1"/>
</dbReference>
<reference evidence="5" key="1">
    <citation type="journal article" date="2020" name="Stud. Mycol.">
        <title>101 Dothideomycetes genomes: a test case for predicting lifestyles and emergence of pathogens.</title>
        <authorList>
            <person name="Haridas S."/>
            <person name="Albert R."/>
            <person name="Binder M."/>
            <person name="Bloem J."/>
            <person name="Labutti K."/>
            <person name="Salamov A."/>
            <person name="Andreopoulos B."/>
            <person name="Baker S."/>
            <person name="Barry K."/>
            <person name="Bills G."/>
            <person name="Bluhm B."/>
            <person name="Cannon C."/>
            <person name="Castanera R."/>
            <person name="Culley D."/>
            <person name="Daum C."/>
            <person name="Ezra D."/>
            <person name="Gonzalez J."/>
            <person name="Henrissat B."/>
            <person name="Kuo A."/>
            <person name="Liang C."/>
            <person name="Lipzen A."/>
            <person name="Lutzoni F."/>
            <person name="Magnuson J."/>
            <person name="Mondo S."/>
            <person name="Nolan M."/>
            <person name="Ohm R."/>
            <person name="Pangilinan J."/>
            <person name="Park H.-J."/>
            <person name="Ramirez L."/>
            <person name="Alfaro M."/>
            <person name="Sun H."/>
            <person name="Tritt A."/>
            <person name="Yoshinaga Y."/>
            <person name="Zwiers L.-H."/>
            <person name="Turgeon B."/>
            <person name="Goodwin S."/>
            <person name="Spatafora J."/>
            <person name="Crous P."/>
            <person name="Grigoriev I."/>
        </authorList>
    </citation>
    <scope>NUCLEOTIDE SEQUENCE</scope>
    <source>
        <strain evidence="5">CBS 116435</strain>
    </source>
</reference>
<evidence type="ECO:0000313" key="5">
    <source>
        <dbReference type="EMBL" id="KAF2724101.1"/>
    </source>
</evidence>
<dbReference type="PANTHER" id="PTHR46517:SF1">
    <property type="entry name" value="FRUCTOSE-2,6-BISPHOSPHATASE TIGAR"/>
    <property type="match status" value="1"/>
</dbReference>
<dbReference type="InterPro" id="IPR051695">
    <property type="entry name" value="Phosphoglycerate_Mutase"/>
</dbReference>
<dbReference type="Proteomes" id="UP000799441">
    <property type="component" value="Unassembled WGS sequence"/>
</dbReference>
<accession>A0A9P4QFS2</accession>
<evidence type="ECO:0000256" key="1">
    <source>
        <dbReference type="ARBA" id="ARBA00022801"/>
    </source>
</evidence>
<dbReference type="InterPro" id="IPR013078">
    <property type="entry name" value="His_Pase_superF_clade-1"/>
</dbReference>
<dbReference type="Gene3D" id="3.40.50.1240">
    <property type="entry name" value="Phosphoglycerate mutase-like"/>
    <property type="match status" value="1"/>
</dbReference>
<protein>
    <submittedName>
        <fullName evidence="5">Phosphoglycerate mutase-like protein</fullName>
    </submittedName>
</protein>
<dbReference type="InterPro" id="IPR001345">
    <property type="entry name" value="PG/BPGM_mutase_AS"/>
</dbReference>
<dbReference type="CDD" id="cd07067">
    <property type="entry name" value="HP_PGM_like"/>
    <property type="match status" value="1"/>
</dbReference>
<dbReference type="PANTHER" id="PTHR46517">
    <property type="entry name" value="FRUCTOSE-2,6-BISPHOSPHATASE TIGAR"/>
    <property type="match status" value="1"/>
</dbReference>
<evidence type="ECO:0000256" key="2">
    <source>
        <dbReference type="PIRSR" id="PIRSR613078-1"/>
    </source>
</evidence>
<feature type="active site" description="Tele-phosphohistidine intermediate" evidence="2">
    <location>
        <position position="8"/>
    </location>
</feature>
<dbReference type="SMART" id="SM00855">
    <property type="entry name" value="PGAM"/>
    <property type="match status" value="1"/>
</dbReference>
<dbReference type="GO" id="GO:0004331">
    <property type="term" value="F:fructose-2,6-bisphosphate 2-phosphatase activity"/>
    <property type="evidence" value="ECO:0007669"/>
    <property type="project" value="TreeGrafter"/>
</dbReference>
<sequence>MKLFLIRHGETVDNVAGLYAGVRDSPLTNFGVDQTRHLGNYLANSDIKITHIFSSPLTRAFKTAEALQNAQKTRVVDVPQLQIVKVQALIEQDFGYYEGRSFYARSKLGKSGKDVHREAHRATDGFVDVESKESLDRRADTFLDEYLVPLLAASDDEHEDAVAIISHGILLAHLWRRLLARLPRRSLQVSAEVTAAKGSSLILEHLGGWSNTGYLELHLTMRDAKAETLASSSQADGFPVADVAQATARTSRPTVSPAETKDNALTSPVSHKMKTGDTRGAFRLDGWSTLIAAVNSHQHLVGLKRQRGGIGSMKHDAGQTKLDSFFVKKKRLSE</sequence>